<dbReference type="EMBL" id="KY684108">
    <property type="protein sequence ID" value="ARF11443.1"/>
    <property type="molecule type" value="Genomic_DNA"/>
</dbReference>
<name>A0A1V0SI96_9VIRU</name>
<reference evidence="1" key="1">
    <citation type="journal article" date="2017" name="Science">
        <title>Giant viruses with an expanded complement of translation system components.</title>
        <authorList>
            <person name="Schulz F."/>
            <person name="Yutin N."/>
            <person name="Ivanova N.N."/>
            <person name="Ortega D.R."/>
            <person name="Lee T.K."/>
            <person name="Vierheilig J."/>
            <person name="Daims H."/>
            <person name="Horn M."/>
            <person name="Wagner M."/>
            <person name="Jensen G.J."/>
            <person name="Kyrpides N.C."/>
            <person name="Koonin E.V."/>
            <person name="Woyke T."/>
        </authorList>
    </citation>
    <scope>NUCLEOTIDE SEQUENCE</scope>
    <source>
        <strain evidence="1">KNV1</strain>
    </source>
</reference>
<proteinExistence type="predicted"/>
<sequence length="57" mass="6980">MSCHPDYYKPDDLHPIRKIKNKEIYNKTINKENIIKKAGYKLVVIWEHEWKKLNKKV</sequence>
<evidence type="ECO:0000313" key="1">
    <source>
        <dbReference type="EMBL" id="ARF11443.1"/>
    </source>
</evidence>
<gene>
    <name evidence="1" type="ORF">Klosneuvirus_1_300</name>
</gene>
<accession>A0A1V0SI96</accession>
<protein>
    <submittedName>
        <fullName evidence="1">Uncharacterized protein</fullName>
    </submittedName>
</protein>
<organism evidence="1">
    <name type="scientific">Klosneuvirus KNV1</name>
    <dbReference type="NCBI Taxonomy" id="1977640"/>
    <lineage>
        <taxon>Viruses</taxon>
        <taxon>Varidnaviria</taxon>
        <taxon>Bamfordvirae</taxon>
        <taxon>Nucleocytoviricota</taxon>
        <taxon>Megaviricetes</taxon>
        <taxon>Imitervirales</taxon>
        <taxon>Mimiviridae</taxon>
        <taxon>Klosneuvirinae</taxon>
        <taxon>Klosneuvirus</taxon>
    </lineage>
</organism>